<accession>A0AAF0QED4</accession>
<feature type="region of interest" description="Disordered" evidence="1">
    <location>
        <begin position="28"/>
        <end position="65"/>
    </location>
</feature>
<evidence type="ECO:0000313" key="3">
    <source>
        <dbReference type="Proteomes" id="UP001234989"/>
    </source>
</evidence>
<organism evidence="2 3">
    <name type="scientific">Solanum verrucosum</name>
    <dbReference type="NCBI Taxonomy" id="315347"/>
    <lineage>
        <taxon>Eukaryota</taxon>
        <taxon>Viridiplantae</taxon>
        <taxon>Streptophyta</taxon>
        <taxon>Embryophyta</taxon>
        <taxon>Tracheophyta</taxon>
        <taxon>Spermatophyta</taxon>
        <taxon>Magnoliopsida</taxon>
        <taxon>eudicotyledons</taxon>
        <taxon>Gunneridae</taxon>
        <taxon>Pentapetalae</taxon>
        <taxon>asterids</taxon>
        <taxon>lamiids</taxon>
        <taxon>Solanales</taxon>
        <taxon>Solanaceae</taxon>
        <taxon>Solanoideae</taxon>
        <taxon>Solaneae</taxon>
        <taxon>Solanum</taxon>
    </lineage>
</organism>
<dbReference type="Proteomes" id="UP001234989">
    <property type="component" value="Chromosome 3"/>
</dbReference>
<keyword evidence="3" id="KW-1185">Reference proteome</keyword>
<dbReference type="AlphaFoldDB" id="A0AAF0QED4"/>
<evidence type="ECO:0000313" key="2">
    <source>
        <dbReference type="EMBL" id="WMV21706.1"/>
    </source>
</evidence>
<evidence type="ECO:0000256" key="1">
    <source>
        <dbReference type="SAM" id="MobiDB-lite"/>
    </source>
</evidence>
<feature type="compositionally biased region" description="Polar residues" evidence="1">
    <location>
        <begin position="54"/>
        <end position="64"/>
    </location>
</feature>
<proteinExistence type="predicted"/>
<gene>
    <name evidence="2" type="ORF">MTR67_015091</name>
</gene>
<reference evidence="2" key="1">
    <citation type="submission" date="2023-08" db="EMBL/GenBank/DDBJ databases">
        <title>A de novo genome assembly of Solanum verrucosum Schlechtendal, a Mexican diploid species geographically isolated from the other diploid A-genome species in potato relatives.</title>
        <authorList>
            <person name="Hosaka K."/>
        </authorList>
    </citation>
    <scope>NUCLEOTIDE SEQUENCE</scope>
    <source>
        <tissue evidence="2">Young leaves</tissue>
    </source>
</reference>
<protein>
    <submittedName>
        <fullName evidence="2">Uncharacterized protein</fullName>
    </submittedName>
</protein>
<name>A0AAF0QED4_SOLVR</name>
<dbReference type="EMBL" id="CP133614">
    <property type="protein sequence ID" value="WMV21706.1"/>
    <property type="molecule type" value="Genomic_DNA"/>
</dbReference>
<sequence>MNCFCIDMTFKRLSGNLDKNYSVRMAAPIESSPEQKQPQLELAELHTEPLPQSEPKTPTATENAGKTKWFPCFSCCSSGS</sequence>